<dbReference type="PANTHER" id="PTHR10000:SF8">
    <property type="entry name" value="HAD SUPERFAMILY HYDROLASE-LIKE, TYPE 3"/>
    <property type="match status" value="1"/>
</dbReference>
<protein>
    <recommendedName>
        <fullName evidence="3">Cof subfamily of IIB subfamily of haloacid dehalogenase superfamily/HAD-superfamily hydrolase, subfamily IIB</fullName>
    </recommendedName>
</protein>
<dbReference type="Pfam" id="PF08282">
    <property type="entry name" value="Hydrolase_3"/>
    <property type="match status" value="1"/>
</dbReference>
<dbReference type="PANTHER" id="PTHR10000">
    <property type="entry name" value="PHOSPHOSERINE PHOSPHATASE"/>
    <property type="match status" value="1"/>
</dbReference>
<dbReference type="NCBIfam" id="TIGR01484">
    <property type="entry name" value="HAD-SF-IIB"/>
    <property type="match status" value="1"/>
</dbReference>
<keyword evidence="2" id="KW-1185">Reference proteome</keyword>
<dbReference type="InterPro" id="IPR036412">
    <property type="entry name" value="HAD-like_sf"/>
</dbReference>
<dbReference type="Proteomes" id="UP000243297">
    <property type="component" value="Unassembled WGS sequence"/>
</dbReference>
<sequence>MQVKLLVSDLDGTLLKIGDQYSAGVSEENKTAIKEFVRSGNIFAVATARGIDYKEELEQVLGFEIDYVGNNGAVIKIQDRQRKHIIPNKLVKKVQDIAKEEKLNLTVSINADEGFFYVPTSCYPFDDKNSNHNGEFLEKFAERYKEGPNYHVTKIMALVNPNEVNKVKEILKKYLGNELEIVLSDVDLIDMTLKGCSKGNGVKELAEMYNIPEHFVGVVGDTENDVSMFVNFKNSYCMNHATEEVKKEATTIVNSVKEALDIFQKIDG</sequence>
<dbReference type="Gene3D" id="3.30.1240.10">
    <property type="match status" value="1"/>
</dbReference>
<evidence type="ECO:0000313" key="1">
    <source>
        <dbReference type="EMBL" id="SJZ45700.1"/>
    </source>
</evidence>
<dbReference type="InterPro" id="IPR006379">
    <property type="entry name" value="HAD-SF_hydro_IIB"/>
</dbReference>
<accession>A0A1T4KTL6</accession>
<name>A0A1T4KTL6_9FIRM</name>
<evidence type="ECO:0008006" key="3">
    <source>
        <dbReference type="Google" id="ProtNLM"/>
    </source>
</evidence>
<proteinExistence type="predicted"/>
<dbReference type="GO" id="GO:0016791">
    <property type="term" value="F:phosphatase activity"/>
    <property type="evidence" value="ECO:0007669"/>
    <property type="project" value="TreeGrafter"/>
</dbReference>
<evidence type="ECO:0000313" key="2">
    <source>
        <dbReference type="Proteomes" id="UP000243297"/>
    </source>
</evidence>
<dbReference type="GO" id="GO:0000287">
    <property type="term" value="F:magnesium ion binding"/>
    <property type="evidence" value="ECO:0007669"/>
    <property type="project" value="TreeGrafter"/>
</dbReference>
<dbReference type="AlphaFoldDB" id="A0A1T4KTL6"/>
<gene>
    <name evidence="1" type="ORF">SAMN02745191_0695</name>
</gene>
<reference evidence="2" key="1">
    <citation type="submission" date="2017-02" db="EMBL/GenBank/DDBJ databases">
        <authorList>
            <person name="Varghese N."/>
            <person name="Submissions S."/>
        </authorList>
    </citation>
    <scope>NUCLEOTIDE SEQUENCE [LARGE SCALE GENOMIC DNA]</scope>
    <source>
        <strain evidence="2">ATCC 25662</strain>
    </source>
</reference>
<dbReference type="STRING" id="118967.SAMN02745191_0695"/>
<dbReference type="Gene3D" id="3.40.50.1000">
    <property type="entry name" value="HAD superfamily/HAD-like"/>
    <property type="match status" value="1"/>
</dbReference>
<dbReference type="GO" id="GO:0005829">
    <property type="term" value="C:cytosol"/>
    <property type="evidence" value="ECO:0007669"/>
    <property type="project" value="TreeGrafter"/>
</dbReference>
<dbReference type="RefSeq" id="WP_078711115.1">
    <property type="nucleotide sequence ID" value="NZ_FUWY01000001.1"/>
</dbReference>
<organism evidence="1 2">
    <name type="scientific">Anaerorhabdus furcosa</name>
    <dbReference type="NCBI Taxonomy" id="118967"/>
    <lineage>
        <taxon>Bacteria</taxon>
        <taxon>Bacillati</taxon>
        <taxon>Bacillota</taxon>
        <taxon>Erysipelotrichia</taxon>
        <taxon>Erysipelotrichales</taxon>
        <taxon>Erysipelotrichaceae</taxon>
        <taxon>Anaerorhabdus</taxon>
    </lineage>
</organism>
<dbReference type="InterPro" id="IPR023214">
    <property type="entry name" value="HAD_sf"/>
</dbReference>
<dbReference type="OrthoDB" id="9814970at2"/>
<dbReference type="EMBL" id="FUWY01000001">
    <property type="protein sequence ID" value="SJZ45700.1"/>
    <property type="molecule type" value="Genomic_DNA"/>
</dbReference>
<dbReference type="SUPFAM" id="SSF56784">
    <property type="entry name" value="HAD-like"/>
    <property type="match status" value="1"/>
</dbReference>